<name>A0A6B2ECS2_9DIPT</name>
<reference evidence="3" key="1">
    <citation type="submission" date="2019-10" db="EMBL/GenBank/DDBJ databases">
        <title>Short sand fly seasons in Tbilisi, Georgia, hinder development of host immunity to saliva of the visceral leishmaniasis vector Phlebotomus kandelakii.</title>
        <authorList>
            <person name="Oliveira F."/>
            <person name="Giorgobiani E."/>
            <person name="Guimaraes-Costa A.B."/>
            <person name="Abdeladhim M."/>
            <person name="Oristian J."/>
            <person name="Tskhvaradze L."/>
            <person name="Tsertsvadze N."/>
            <person name="Zakalashvili M."/>
            <person name="Valenzuela J.G."/>
            <person name="Kamhawi S."/>
        </authorList>
    </citation>
    <scope>NUCLEOTIDE SEQUENCE</scope>
    <source>
        <strain evidence="3">Wild-capture in Tbilisi</strain>
        <tissue evidence="3">Salivary glands</tissue>
    </source>
</reference>
<evidence type="ECO:0000256" key="1">
    <source>
        <dbReference type="SAM" id="MobiDB-lite"/>
    </source>
</evidence>
<protein>
    <submittedName>
        <fullName evidence="3">Putative secreted protein</fullName>
    </submittedName>
</protein>
<feature type="signal peptide" evidence="2">
    <location>
        <begin position="1"/>
        <end position="27"/>
    </location>
</feature>
<sequence>MSQLTLSATLLVLFLLCCSTQNSGVLCQDDDPVPPGVITAWLKPGEDPLADAADAKKDGKQPEVLDAQNLPPFPILRNTLLDSDNEVESFNGYHYDKPEIPFEDTNVSPVEVQGYNYPKPANPLTLPERPDRTNKAQQEVSQNVAPESDQGPPVIDLPEDTIRILDDEVSVVEDEPQDASSNGN</sequence>
<evidence type="ECO:0000256" key="2">
    <source>
        <dbReference type="SAM" id="SignalP"/>
    </source>
</evidence>
<accession>A0A6B2ECS2</accession>
<evidence type="ECO:0000313" key="3">
    <source>
        <dbReference type="EMBL" id="NBJ60113.1"/>
    </source>
</evidence>
<feature type="chain" id="PRO_5025683736" evidence="2">
    <location>
        <begin position="28"/>
        <end position="184"/>
    </location>
</feature>
<feature type="region of interest" description="Disordered" evidence="1">
    <location>
        <begin position="114"/>
        <end position="160"/>
    </location>
</feature>
<dbReference type="AlphaFoldDB" id="A0A6B2ECS2"/>
<keyword evidence="2" id="KW-0732">Signal</keyword>
<organism evidence="3">
    <name type="scientific">Phlebotomus kandelakii</name>
    <dbReference type="NCBI Taxonomy" id="1109342"/>
    <lineage>
        <taxon>Eukaryota</taxon>
        <taxon>Metazoa</taxon>
        <taxon>Ecdysozoa</taxon>
        <taxon>Arthropoda</taxon>
        <taxon>Hexapoda</taxon>
        <taxon>Insecta</taxon>
        <taxon>Pterygota</taxon>
        <taxon>Neoptera</taxon>
        <taxon>Endopterygota</taxon>
        <taxon>Diptera</taxon>
        <taxon>Nematocera</taxon>
        <taxon>Psychodoidea</taxon>
        <taxon>Psychodidae</taxon>
        <taxon>Phlebotomus</taxon>
        <taxon>Larroussius</taxon>
    </lineage>
</organism>
<proteinExistence type="predicted"/>
<dbReference type="EMBL" id="GIFK01002410">
    <property type="protein sequence ID" value="NBJ60113.1"/>
    <property type="molecule type" value="Transcribed_RNA"/>
</dbReference>
<feature type="compositionally biased region" description="Polar residues" evidence="1">
    <location>
        <begin position="135"/>
        <end position="145"/>
    </location>
</feature>